<keyword evidence="6 7" id="KW-0472">Membrane</keyword>
<dbReference type="KEGG" id="mbah:HYN46_08615"/>
<feature type="transmembrane region" description="Helical" evidence="7">
    <location>
        <begin position="149"/>
        <end position="169"/>
    </location>
</feature>
<evidence type="ECO:0000256" key="3">
    <source>
        <dbReference type="ARBA" id="ARBA00022475"/>
    </source>
</evidence>
<protein>
    <submittedName>
        <fullName evidence="9">DedA family protein</fullName>
    </submittedName>
</protein>
<dbReference type="InterPro" id="IPR058127">
    <property type="entry name" value="DedA"/>
</dbReference>
<feature type="transmembrane region" description="Helical" evidence="7">
    <location>
        <begin position="181"/>
        <end position="198"/>
    </location>
</feature>
<keyword evidence="5 7" id="KW-1133">Transmembrane helix</keyword>
<dbReference type="OrthoDB" id="9813426at2"/>
<dbReference type="PANTHER" id="PTHR30353">
    <property type="entry name" value="INNER MEMBRANE PROTEIN DEDA-RELATED"/>
    <property type="match status" value="1"/>
</dbReference>
<keyword evidence="10" id="KW-1185">Reference proteome</keyword>
<evidence type="ECO:0000256" key="7">
    <source>
        <dbReference type="RuleBase" id="RU367016"/>
    </source>
</evidence>
<name>A0A345P6I4_9GAMM</name>
<keyword evidence="4 7" id="KW-0812">Transmembrane</keyword>
<comment type="subcellular location">
    <subcellularLocation>
        <location evidence="1 7">Cell membrane</location>
        <topology evidence="1 7">Multi-pass membrane protein</topology>
    </subcellularLocation>
</comment>
<sequence>MPLIDFILHIDQHLKEFINQYGTWVYAAIFLIIFCETGLVFMPFLPGDNLLFAAGALAAIGQLDPWLISGVLGSAAIIGDSTNYWIGRKYGTRLFSETRRFPSRKHLATAEAFFQKHGGKSVLIGRFMPFIRTFTPFVAGMSTMPYLRFLAFSVSGTILWVGTLVPAGYFLGQLPFVKENLTLIVLIIIGLSLLPLFIQGARHYLAKRRSNT</sequence>
<reference evidence="9 10" key="1">
    <citation type="submission" date="2018-07" db="EMBL/GenBank/DDBJ databases">
        <title>Genome sequencing of Moraxellaceae gen. HYN0046.</title>
        <authorList>
            <person name="Kim M."/>
            <person name="Yi H."/>
        </authorList>
    </citation>
    <scope>NUCLEOTIDE SEQUENCE [LARGE SCALE GENOMIC DNA]</scope>
    <source>
        <strain evidence="9 10">HYN0046</strain>
    </source>
</reference>
<dbReference type="Pfam" id="PF09335">
    <property type="entry name" value="VTT_dom"/>
    <property type="match status" value="1"/>
</dbReference>
<evidence type="ECO:0000313" key="10">
    <source>
        <dbReference type="Proteomes" id="UP000253940"/>
    </source>
</evidence>
<gene>
    <name evidence="9" type="ORF">HYN46_08615</name>
</gene>
<dbReference type="GO" id="GO:0005886">
    <property type="term" value="C:plasma membrane"/>
    <property type="evidence" value="ECO:0007669"/>
    <property type="project" value="UniProtKB-SubCell"/>
</dbReference>
<evidence type="ECO:0000256" key="2">
    <source>
        <dbReference type="ARBA" id="ARBA00010792"/>
    </source>
</evidence>
<evidence type="ECO:0000313" key="9">
    <source>
        <dbReference type="EMBL" id="AXI02893.1"/>
    </source>
</evidence>
<proteinExistence type="inferred from homology"/>
<evidence type="ECO:0000256" key="1">
    <source>
        <dbReference type="ARBA" id="ARBA00004651"/>
    </source>
</evidence>
<dbReference type="InterPro" id="IPR032818">
    <property type="entry name" value="DedA-like"/>
</dbReference>
<feature type="transmembrane region" description="Helical" evidence="7">
    <location>
        <begin position="21"/>
        <end position="45"/>
    </location>
</feature>
<accession>A0A345P6I4</accession>
<keyword evidence="3 7" id="KW-1003">Cell membrane</keyword>
<dbReference type="EMBL" id="CP031222">
    <property type="protein sequence ID" value="AXI02893.1"/>
    <property type="molecule type" value="Genomic_DNA"/>
</dbReference>
<evidence type="ECO:0000256" key="6">
    <source>
        <dbReference type="ARBA" id="ARBA00023136"/>
    </source>
</evidence>
<evidence type="ECO:0000256" key="5">
    <source>
        <dbReference type="ARBA" id="ARBA00022989"/>
    </source>
</evidence>
<evidence type="ECO:0000256" key="4">
    <source>
        <dbReference type="ARBA" id="ARBA00022692"/>
    </source>
</evidence>
<feature type="domain" description="VTT" evidence="8">
    <location>
        <begin position="45"/>
        <end position="169"/>
    </location>
</feature>
<organism evidence="9 10">
    <name type="scientific">Aquirhabdus parva</name>
    <dbReference type="NCBI Taxonomy" id="2283318"/>
    <lineage>
        <taxon>Bacteria</taxon>
        <taxon>Pseudomonadati</taxon>
        <taxon>Pseudomonadota</taxon>
        <taxon>Gammaproteobacteria</taxon>
        <taxon>Moraxellales</taxon>
        <taxon>Moraxellaceae</taxon>
        <taxon>Aquirhabdus</taxon>
    </lineage>
</organism>
<dbReference type="AlphaFoldDB" id="A0A345P6I4"/>
<dbReference type="NCBIfam" id="NF008102">
    <property type="entry name" value="PRK10847.1"/>
    <property type="match status" value="1"/>
</dbReference>
<dbReference type="InterPro" id="IPR032816">
    <property type="entry name" value="VTT_dom"/>
</dbReference>
<feature type="transmembrane region" description="Helical" evidence="7">
    <location>
        <begin position="65"/>
        <end position="86"/>
    </location>
</feature>
<evidence type="ECO:0000259" key="8">
    <source>
        <dbReference type="Pfam" id="PF09335"/>
    </source>
</evidence>
<dbReference type="PANTHER" id="PTHR30353:SF0">
    <property type="entry name" value="TRANSMEMBRANE PROTEIN"/>
    <property type="match status" value="1"/>
</dbReference>
<dbReference type="Proteomes" id="UP000253940">
    <property type="component" value="Chromosome"/>
</dbReference>
<comment type="similarity">
    <text evidence="2 7">Belongs to the DedA family.</text>
</comment>
<dbReference type="RefSeq" id="WP_114899003.1">
    <property type="nucleotide sequence ID" value="NZ_CP031222.1"/>
</dbReference>